<feature type="region of interest" description="Disordered" evidence="1">
    <location>
        <begin position="239"/>
        <end position="292"/>
    </location>
</feature>
<sequence>MEELADSRMESTRKTFSEMKATVLDRSLASQISNLADEMEGYMRHAFLTAADLLVADNRCGKALSKSAAARLERFSQVFPDSKIFDLSQNPNQRARLGTTQCPTLTKTSIIWNVDAGRGAELLMAHGLPLAEWAARAMGVDKWFGKECAKRWDMAPKQIQEFWLECQNDQSVPKGTDERGFPTIAKLVRHKVEAGREIKHERLTVGMDMAIDTGIFDYANVNFMSSSLPAGCLITPAGGNRASNGRSAASSSTAGKKRKLTEAEADGTNEEGNAKPKKKTVKLSDGAKARMDEMDRDRRKLRFVATLYSWMGSMVACVPMLADGAVKNTLDSWGARGCAPREVFKVDSVPSTQSIDAFDAHMKSKLQDLNVMHKKLSKMLSKQCPGDEEAAQAAAAEAQALKEKQVEAEANAPTVREQEASKANTASLDDVPAEVSGVPTHGCRCLATMLEELGDFRTESGDSCYKAMVEGSNVTLHFLESMEPFGEDEFSEPHIFMPLGSDDPDETDENTTVERTIETTSPVWLIEAVGQVFSFSEGSALGKHLQPLDYISQLAMKPEIASQFPQAKDVALLRSLGEVSCARFPADSVQVGPTDRMLGRVIHCCFGKRLYIAVPFEPLVESFAAQFQQDAKTIGQLASWLHKMPFDRVEEIGFFVMLVAGATLLVPPGCIVVECCLGEVGATVVSYPTLLPGQFPEWQQRWQQIEKMLNPDNASQVNLGIGMNFVHRMIMIASVKSEPEAEPEVDANGDDKKAAVEGATTATRAQAEMQKLPGTTGRDHGRGGEGAANATTESRVQVPEQLDFQLSPDGSMDFSVKLTPALLRSFFDSDNNRALHAKCLRIVTDKTAAIQAAGRLPVSAEYYPVTKDSCGRFFDQSAYRDRRQSAEAVYVPTHAPKQRIQGTTAKDICGFFNLKMHSSVSVGNVAAHKTTDAAAKAEALAMQAAPPPILIARRASAASFVSEKAAADDVSINATSKPAETESDRECDDPELENELEKTLRETYPDFVPSADPAPTTGKSTMPKALAFQKATPSASPGASSAVQPKGKAKAKAKAKAKSTTRAAPQNPWPGQVE</sequence>
<feature type="region of interest" description="Disordered" evidence="1">
    <location>
        <begin position="404"/>
        <end position="433"/>
    </location>
</feature>
<evidence type="ECO:0000256" key="1">
    <source>
        <dbReference type="SAM" id="MobiDB-lite"/>
    </source>
</evidence>
<feature type="compositionally biased region" description="Low complexity" evidence="1">
    <location>
        <begin position="1031"/>
        <end position="1042"/>
    </location>
</feature>
<organism evidence="2 3">
    <name type="scientific">Symbiodinium microadriaticum</name>
    <name type="common">Dinoflagellate</name>
    <name type="synonym">Zooxanthella microadriatica</name>
    <dbReference type="NCBI Taxonomy" id="2951"/>
    <lineage>
        <taxon>Eukaryota</taxon>
        <taxon>Sar</taxon>
        <taxon>Alveolata</taxon>
        <taxon>Dinophyceae</taxon>
        <taxon>Suessiales</taxon>
        <taxon>Symbiodiniaceae</taxon>
        <taxon>Symbiodinium</taxon>
    </lineage>
</organism>
<proteinExistence type="predicted"/>
<feature type="compositionally biased region" description="Basic residues" evidence="1">
    <location>
        <begin position="1047"/>
        <end position="1059"/>
    </location>
</feature>
<dbReference type="Proteomes" id="UP000186817">
    <property type="component" value="Unassembled WGS sequence"/>
</dbReference>
<protein>
    <submittedName>
        <fullName evidence="2">Uncharacterized protein</fullName>
    </submittedName>
</protein>
<comment type="caution">
    <text evidence="2">The sequence shown here is derived from an EMBL/GenBank/DDBJ whole genome shotgun (WGS) entry which is preliminary data.</text>
</comment>
<feature type="compositionally biased region" description="Acidic residues" evidence="1">
    <location>
        <begin position="985"/>
        <end position="994"/>
    </location>
</feature>
<evidence type="ECO:0000313" key="2">
    <source>
        <dbReference type="EMBL" id="OLP76579.1"/>
    </source>
</evidence>
<name>A0A1Q9C0Y8_SYMMI</name>
<feature type="region of interest" description="Disordered" evidence="1">
    <location>
        <begin position="967"/>
        <end position="1074"/>
    </location>
</feature>
<gene>
    <name evidence="2" type="ORF">AK812_SmicGene43469</name>
</gene>
<feature type="compositionally biased region" description="Low complexity" evidence="1">
    <location>
        <begin position="239"/>
        <end position="254"/>
    </location>
</feature>
<reference evidence="2 3" key="1">
    <citation type="submission" date="2016-02" db="EMBL/GenBank/DDBJ databases">
        <title>Genome analysis of coral dinoflagellate symbionts highlights evolutionary adaptations to a symbiotic lifestyle.</title>
        <authorList>
            <person name="Aranda M."/>
            <person name="Li Y."/>
            <person name="Liew Y.J."/>
            <person name="Baumgarten S."/>
            <person name="Simakov O."/>
            <person name="Wilson M."/>
            <person name="Piel J."/>
            <person name="Ashoor H."/>
            <person name="Bougouffa S."/>
            <person name="Bajic V.B."/>
            <person name="Ryu T."/>
            <person name="Ravasi T."/>
            <person name="Bayer T."/>
            <person name="Micklem G."/>
            <person name="Kim H."/>
            <person name="Bhak J."/>
            <person name="Lajeunesse T.C."/>
            <person name="Voolstra C.R."/>
        </authorList>
    </citation>
    <scope>NUCLEOTIDE SEQUENCE [LARGE SCALE GENOMIC DNA]</scope>
    <source>
        <strain evidence="2 3">CCMP2467</strain>
    </source>
</reference>
<evidence type="ECO:0000313" key="3">
    <source>
        <dbReference type="Proteomes" id="UP000186817"/>
    </source>
</evidence>
<feature type="region of interest" description="Disordered" evidence="1">
    <location>
        <begin position="772"/>
        <end position="796"/>
    </location>
</feature>
<feature type="compositionally biased region" description="Basic and acidic residues" evidence="1">
    <location>
        <begin position="995"/>
        <end position="1004"/>
    </location>
</feature>
<accession>A0A1Q9C0Y8</accession>
<dbReference type="OrthoDB" id="421355at2759"/>
<dbReference type="AlphaFoldDB" id="A0A1Q9C0Y8"/>
<keyword evidence="3" id="KW-1185">Reference proteome</keyword>
<dbReference type="EMBL" id="LSRX01001982">
    <property type="protein sequence ID" value="OLP76579.1"/>
    <property type="molecule type" value="Genomic_DNA"/>
</dbReference>